<protein>
    <submittedName>
        <fullName evidence="1">Uncharacterized protein</fullName>
    </submittedName>
</protein>
<gene>
    <name evidence="1" type="ORF">DYB32_006869</name>
</gene>
<dbReference type="VEuPathDB" id="FungiDB:H310_04773"/>
<keyword evidence="2" id="KW-1185">Reference proteome</keyword>
<dbReference type="AlphaFoldDB" id="A0A3R6V7W2"/>
<name>A0A3R6V7W2_9STRA</name>
<evidence type="ECO:0000313" key="2">
    <source>
        <dbReference type="Proteomes" id="UP000285060"/>
    </source>
</evidence>
<sequence>MSSLGFQYTIQKPWTVAVTGLLCVEEVVFTIQLKQDTDNVVADFHLQQGCERNFLRLFEIVRNHARSLDAQPMYDRVLSPVGLVQSAVLMHFPHLSHVCPLCSPAAFASSADWLNVDSMPELFPGSSLLTADMLLEYCEDYLQLAEDSATSTSSRGDAARLEMAACIKNACLADKNRELVIKSPDLAVAFGSALYRMVQDDVGSIVRFAVFILSLFDVASLVSLAGHVHVMLDSEMLSILDKMETHDPIPKMKSIAASVRTKLVPSN</sequence>
<comment type="caution">
    <text evidence="1">The sequence shown here is derived from an EMBL/GenBank/DDBJ whole genome shotgun (WGS) entry which is preliminary data.</text>
</comment>
<dbReference type="Proteomes" id="UP000285060">
    <property type="component" value="Unassembled WGS sequence"/>
</dbReference>
<organism evidence="1 2">
    <name type="scientific">Aphanomyces invadans</name>
    <dbReference type="NCBI Taxonomy" id="157072"/>
    <lineage>
        <taxon>Eukaryota</taxon>
        <taxon>Sar</taxon>
        <taxon>Stramenopiles</taxon>
        <taxon>Oomycota</taxon>
        <taxon>Saprolegniomycetes</taxon>
        <taxon>Saprolegniales</taxon>
        <taxon>Verrucalvaceae</taxon>
        <taxon>Aphanomyces</taxon>
    </lineage>
</organism>
<accession>A0A3R6V7W2</accession>
<reference evidence="1 2" key="1">
    <citation type="submission" date="2018-08" db="EMBL/GenBank/DDBJ databases">
        <title>Aphanomyces genome sequencing and annotation.</title>
        <authorList>
            <person name="Minardi D."/>
            <person name="Oidtmann B."/>
            <person name="Van Der Giezen M."/>
            <person name="Studholme D.J."/>
        </authorList>
    </citation>
    <scope>NUCLEOTIDE SEQUENCE [LARGE SCALE GENOMIC DNA]</scope>
    <source>
        <strain evidence="1 2">NJM0002</strain>
    </source>
</reference>
<evidence type="ECO:0000313" key="1">
    <source>
        <dbReference type="EMBL" id="RHY27314.1"/>
    </source>
</evidence>
<proteinExistence type="predicted"/>
<dbReference type="EMBL" id="QUSY01000795">
    <property type="protein sequence ID" value="RHY27314.1"/>
    <property type="molecule type" value="Genomic_DNA"/>
</dbReference>